<dbReference type="EMBL" id="JAVHNS010000008">
    <property type="protein sequence ID" value="KAK6346385.1"/>
    <property type="molecule type" value="Genomic_DNA"/>
</dbReference>
<reference evidence="4 5" key="1">
    <citation type="submission" date="2019-10" db="EMBL/GenBank/DDBJ databases">
        <authorList>
            <person name="Palmer J.M."/>
        </authorList>
    </citation>
    <scope>NUCLEOTIDE SEQUENCE [LARGE SCALE GENOMIC DNA]</scope>
    <source>
        <strain evidence="4 5">TWF730</strain>
    </source>
</reference>
<sequence length="614" mass="69313">MARSQQKRKRTEAQDSGTVPEQVTVVDAPLAKKARPRRPEIVVGIDWGTTWTGVAWTQATENPQNEDVKINILQHWPAGSRTSDKVPTEFVYSEDGKWQNMKWGFQTQTPDLSPKAIRWTKLLLDSNYANLVPEAQEASKRVPHNKAVIDLVTDYLSTLRAHIAETLIRAYGLTAFKKSKLKYILTVPAIWSEKAKEIHLEAAVNSGYGRKEDLELISEPQAAAIAAFRSLGNGSLRRYDCFTVVDCGGGTVDLISYKIMNFRPHLEFREITGGQGGGCGSIFINKAFESYVIKRFGSKNYDSMPPKSKARMIGEFERAKQSFSDDDDQEVFYITALGLPRKYKGAVGVDEDGFLNLTREDMRNIFDPTIDLIVALISNQIKTAANGSNRIKMILLVGGFGESPYLRRRVQKWVDAENRVIEVAQPPDAWTSIARGAVMYGIENQIVKDRIARTSYGVCVDVRYTEGFHSRDNTDVYEDQYDGTLRVRDQMEWFIKKGVRISGSKSVFRVTYCQHLATEEFADTSNLNITDTLYAYNGDDAPTKPYGSGVRSLCDLRTNLDSIPKEKWKVKSKRDGTAYYMIEFEFVMEVEGEKLLFGLEIDGVRYSKVSATFY</sequence>
<name>A0AAV9UQ01_9PEZI</name>
<keyword evidence="5" id="KW-1185">Reference proteome</keyword>
<dbReference type="Gene3D" id="3.30.420.40">
    <property type="match status" value="2"/>
</dbReference>
<dbReference type="PANTHER" id="PTHR14187">
    <property type="entry name" value="ALPHA KINASE/ELONGATION FACTOR 2 KINASE"/>
    <property type="match status" value="1"/>
</dbReference>
<dbReference type="Gene3D" id="3.90.640.10">
    <property type="entry name" value="Actin, Chain A, domain 4"/>
    <property type="match status" value="1"/>
</dbReference>
<feature type="region of interest" description="Disordered" evidence="3">
    <location>
        <begin position="1"/>
        <end position="21"/>
    </location>
</feature>
<evidence type="ECO:0000313" key="4">
    <source>
        <dbReference type="EMBL" id="KAK6346385.1"/>
    </source>
</evidence>
<dbReference type="CDD" id="cd10170">
    <property type="entry name" value="ASKHA_NBD_HSP70"/>
    <property type="match status" value="1"/>
</dbReference>
<keyword evidence="2" id="KW-0067">ATP-binding</keyword>
<proteinExistence type="predicted"/>
<dbReference type="Proteomes" id="UP001373714">
    <property type="component" value="Unassembled WGS sequence"/>
</dbReference>
<evidence type="ECO:0000256" key="3">
    <source>
        <dbReference type="SAM" id="MobiDB-lite"/>
    </source>
</evidence>
<evidence type="ECO:0000313" key="5">
    <source>
        <dbReference type="Proteomes" id="UP001373714"/>
    </source>
</evidence>
<dbReference type="GO" id="GO:0005524">
    <property type="term" value="F:ATP binding"/>
    <property type="evidence" value="ECO:0007669"/>
    <property type="project" value="UniProtKB-KW"/>
</dbReference>
<dbReference type="PANTHER" id="PTHR14187:SF5">
    <property type="entry name" value="HEAT SHOCK 70 KDA PROTEIN 12A"/>
    <property type="match status" value="1"/>
</dbReference>
<dbReference type="InterPro" id="IPR013126">
    <property type="entry name" value="Hsp_70_fam"/>
</dbReference>
<evidence type="ECO:0000256" key="1">
    <source>
        <dbReference type="ARBA" id="ARBA00022741"/>
    </source>
</evidence>
<organism evidence="4 5">
    <name type="scientific">Orbilia blumenaviensis</name>
    <dbReference type="NCBI Taxonomy" id="1796055"/>
    <lineage>
        <taxon>Eukaryota</taxon>
        <taxon>Fungi</taxon>
        <taxon>Dikarya</taxon>
        <taxon>Ascomycota</taxon>
        <taxon>Pezizomycotina</taxon>
        <taxon>Orbiliomycetes</taxon>
        <taxon>Orbiliales</taxon>
        <taxon>Orbiliaceae</taxon>
        <taxon>Orbilia</taxon>
    </lineage>
</organism>
<keyword evidence="1" id="KW-0547">Nucleotide-binding</keyword>
<gene>
    <name evidence="4" type="ORF">TWF730_010711</name>
</gene>
<dbReference type="GO" id="GO:0140662">
    <property type="term" value="F:ATP-dependent protein folding chaperone"/>
    <property type="evidence" value="ECO:0007669"/>
    <property type="project" value="InterPro"/>
</dbReference>
<protein>
    <recommendedName>
        <fullName evidence="6">Actin-like ATPase domain-containing protein</fullName>
    </recommendedName>
</protein>
<evidence type="ECO:0008006" key="6">
    <source>
        <dbReference type="Google" id="ProtNLM"/>
    </source>
</evidence>
<dbReference type="SUPFAM" id="SSF53067">
    <property type="entry name" value="Actin-like ATPase domain"/>
    <property type="match status" value="2"/>
</dbReference>
<dbReference type="Pfam" id="PF00012">
    <property type="entry name" value="HSP70"/>
    <property type="match status" value="1"/>
</dbReference>
<evidence type="ECO:0000256" key="2">
    <source>
        <dbReference type="ARBA" id="ARBA00022840"/>
    </source>
</evidence>
<dbReference type="InterPro" id="IPR043129">
    <property type="entry name" value="ATPase_NBD"/>
</dbReference>
<comment type="caution">
    <text evidence="4">The sequence shown here is derived from an EMBL/GenBank/DDBJ whole genome shotgun (WGS) entry which is preliminary data.</text>
</comment>
<dbReference type="AlphaFoldDB" id="A0AAV9UQ01"/>
<feature type="compositionally biased region" description="Basic residues" evidence="3">
    <location>
        <begin position="1"/>
        <end position="10"/>
    </location>
</feature>
<accession>A0AAV9UQ01</accession>